<dbReference type="GO" id="GO:0043709">
    <property type="term" value="P:cell adhesion involved in single-species biofilm formation"/>
    <property type="evidence" value="ECO:0007669"/>
    <property type="project" value="TreeGrafter"/>
</dbReference>
<keyword evidence="3 5" id="KW-0732">Signal</keyword>
<gene>
    <name evidence="8" type="ORF">OO7_00535</name>
</gene>
<dbReference type="RefSeq" id="WP_008914013.1">
    <property type="nucleotide sequence ID" value="NZ_CM001773.1"/>
</dbReference>
<dbReference type="EMBL" id="AKKN01000001">
    <property type="protein sequence ID" value="EKT61584.1"/>
    <property type="molecule type" value="Genomic_DNA"/>
</dbReference>
<organism evidence="8 9">
    <name type="scientific">Providencia sneebia DSM 19967</name>
    <dbReference type="NCBI Taxonomy" id="1141660"/>
    <lineage>
        <taxon>Bacteria</taxon>
        <taxon>Pseudomonadati</taxon>
        <taxon>Pseudomonadota</taxon>
        <taxon>Gammaproteobacteria</taxon>
        <taxon>Enterobacterales</taxon>
        <taxon>Morganellaceae</taxon>
        <taxon>Providencia</taxon>
    </lineage>
</organism>
<dbReference type="Pfam" id="PF09160">
    <property type="entry name" value="FimH_man-bind"/>
    <property type="match status" value="1"/>
</dbReference>
<feature type="chain" id="PRO_5003921314" evidence="5">
    <location>
        <begin position="20"/>
        <end position="333"/>
    </location>
</feature>
<dbReference type="PANTHER" id="PTHR33420:SF3">
    <property type="entry name" value="FIMBRIAL SUBUNIT ELFA"/>
    <property type="match status" value="1"/>
</dbReference>
<evidence type="ECO:0000256" key="5">
    <source>
        <dbReference type="SAM" id="SignalP"/>
    </source>
</evidence>
<comment type="subcellular location">
    <subcellularLocation>
        <location evidence="1">Fimbrium</location>
    </subcellularLocation>
</comment>
<dbReference type="AlphaFoldDB" id="K8WLZ7"/>
<evidence type="ECO:0000259" key="6">
    <source>
        <dbReference type="Pfam" id="PF00419"/>
    </source>
</evidence>
<dbReference type="Pfam" id="PF00419">
    <property type="entry name" value="Fimbrial"/>
    <property type="match status" value="1"/>
</dbReference>
<evidence type="ECO:0000313" key="8">
    <source>
        <dbReference type="EMBL" id="EKT61584.1"/>
    </source>
</evidence>
<evidence type="ECO:0000259" key="7">
    <source>
        <dbReference type="Pfam" id="PF09160"/>
    </source>
</evidence>
<dbReference type="SUPFAM" id="SSF49401">
    <property type="entry name" value="Bacterial adhesins"/>
    <property type="match status" value="2"/>
</dbReference>
<feature type="domain" description="FimH mannose-binding" evidence="7">
    <location>
        <begin position="22"/>
        <end position="175"/>
    </location>
</feature>
<dbReference type="InterPro" id="IPR008966">
    <property type="entry name" value="Adhesion_dom_sf"/>
</dbReference>
<evidence type="ECO:0000256" key="1">
    <source>
        <dbReference type="ARBA" id="ARBA00004561"/>
    </source>
</evidence>
<sequence length="333" mass="36505">MRVLILLIISTLFSSPLYAFVCKTNAGQEVSSGTQSINNIPIDNDIFAVPNRINEFANVNDYMTCRNELPSAYVDYLNLQSMTLGPVLQSNPDLKAGVSVRGVRYLAPFSGRDIQIFRLTQSSESLQIKLYIQVNHKPTPSVLIKKGDLLMTLGLQKYATRVRSNNPIDFLNFTWKFYAGNDVIIGTGTCDVNNNQQVIIDFKTVNASGISTIGSDSRFQQNAEINYTCDDDNLSTPIKITLSGSTTNFSADALMVKTGDIGSSGKIMPGLGVEVYHQGKRISPMNGNFNSEIINGRGKDTLTFSLVKKQNLAKNDLIEGEFNSAATIIMSTP</sequence>
<keyword evidence="4" id="KW-0281">Fimbrium</keyword>
<name>K8WLZ7_9GAMM</name>
<dbReference type="Gene3D" id="2.60.40.1090">
    <property type="entry name" value="Fimbrial-type adhesion domain"/>
    <property type="match status" value="2"/>
</dbReference>
<reference evidence="8 9" key="1">
    <citation type="journal article" date="2012" name="BMC Genomics">
        <title>Comparative genomics of bacteria in the genus Providencia isolated from wild Drosophila melanogaster.</title>
        <authorList>
            <person name="Galac M.R."/>
            <person name="Lazzaro B.P."/>
        </authorList>
    </citation>
    <scope>NUCLEOTIDE SEQUENCE [LARGE SCALE GENOMIC DNA]</scope>
    <source>
        <strain evidence="8 9">DSM 19967</strain>
    </source>
</reference>
<comment type="caution">
    <text evidence="8">The sequence shown here is derived from an EMBL/GenBank/DDBJ whole genome shotgun (WGS) entry which is preliminary data.</text>
</comment>
<accession>K8WLZ7</accession>
<dbReference type="InterPro" id="IPR000259">
    <property type="entry name" value="Adhesion_dom_fimbrial"/>
</dbReference>
<dbReference type="GO" id="GO:0009289">
    <property type="term" value="C:pilus"/>
    <property type="evidence" value="ECO:0007669"/>
    <property type="project" value="UniProtKB-SubCell"/>
</dbReference>
<comment type="similarity">
    <text evidence="2">Belongs to the fimbrial protein family.</text>
</comment>
<dbReference type="PATRIC" id="fig|1141660.3.peg.107"/>
<proteinExistence type="inferred from homology"/>
<feature type="signal peptide" evidence="5">
    <location>
        <begin position="1"/>
        <end position="19"/>
    </location>
</feature>
<dbReference type="InterPro" id="IPR015243">
    <property type="entry name" value="FimH_man-bd"/>
</dbReference>
<keyword evidence="9" id="KW-1185">Reference proteome</keyword>
<dbReference type="InterPro" id="IPR050263">
    <property type="entry name" value="Bact_Fimbrial_Adh_Pro"/>
</dbReference>
<evidence type="ECO:0000256" key="2">
    <source>
        <dbReference type="ARBA" id="ARBA00006671"/>
    </source>
</evidence>
<dbReference type="InterPro" id="IPR036937">
    <property type="entry name" value="Adhesion_dom_fimbrial_sf"/>
</dbReference>
<evidence type="ECO:0000313" key="9">
    <source>
        <dbReference type="Proteomes" id="UP000010290"/>
    </source>
</evidence>
<dbReference type="Proteomes" id="UP000010290">
    <property type="component" value="Chromosome"/>
</dbReference>
<evidence type="ECO:0000256" key="3">
    <source>
        <dbReference type="ARBA" id="ARBA00022729"/>
    </source>
</evidence>
<evidence type="ECO:0000256" key="4">
    <source>
        <dbReference type="ARBA" id="ARBA00023263"/>
    </source>
</evidence>
<feature type="domain" description="Fimbrial-type adhesion" evidence="6">
    <location>
        <begin position="188"/>
        <end position="330"/>
    </location>
</feature>
<dbReference type="PANTHER" id="PTHR33420">
    <property type="entry name" value="FIMBRIAL SUBUNIT ELFA-RELATED"/>
    <property type="match status" value="1"/>
</dbReference>
<dbReference type="HOGENOM" id="CLU_833832_0_0_6"/>
<protein>
    <submittedName>
        <fullName evidence="8">Minor fimbrial subunit (Mannose-resistance fimbriae), MrfF protein</fullName>
    </submittedName>
</protein>